<comment type="caution">
    <text evidence="1">The sequence shown here is derived from an EMBL/GenBank/DDBJ whole genome shotgun (WGS) entry which is preliminary data.</text>
</comment>
<sequence>MVTINFHTRWTYVINLYETPNRVNKNGLTFTCKLFVPGDANANQIVASDSETTSAVKQVVKITTSASTTTSQKQKMTVVLPASTTDAVTSTAASSTRAETRASESTEIVFAASTSGGSSSESPQASTISSILSTLKTIVIAEVIGLLGSSPLDLVETGVRASEFFEKKLRNIGKWIAEVPIPQGMNLEKSEMRLESKNKEVFLQMMRGMLQWRPEDRKTAKQMLEEPWINRMIE</sequence>
<reference evidence="1 2" key="1">
    <citation type="submission" date="2017-12" db="EMBL/GenBank/DDBJ databases">
        <title>Comparative genomics of Botrytis spp.</title>
        <authorList>
            <person name="Valero-Jimenez C.A."/>
            <person name="Tapia P."/>
            <person name="Veloso J."/>
            <person name="Silva-Moreno E."/>
            <person name="Staats M."/>
            <person name="Valdes J.H."/>
            <person name="Van Kan J.A.L."/>
        </authorList>
    </citation>
    <scope>NUCLEOTIDE SEQUENCE [LARGE SCALE GENOMIC DNA]</scope>
    <source>
        <strain evidence="1 2">MUCL2120</strain>
    </source>
</reference>
<dbReference type="OrthoDB" id="5979581at2759"/>
<proteinExistence type="predicted"/>
<accession>A0A4Z1IL31</accession>
<dbReference type="STRING" id="278944.A0A4Z1IL31"/>
<gene>
    <name evidence="1" type="ORF">BOTNAR_0202g00110</name>
</gene>
<keyword evidence="2" id="KW-1185">Reference proteome</keyword>
<dbReference type="Gene3D" id="1.10.510.10">
    <property type="entry name" value="Transferase(Phosphotransferase) domain 1"/>
    <property type="match status" value="1"/>
</dbReference>
<evidence type="ECO:0000313" key="2">
    <source>
        <dbReference type="Proteomes" id="UP000297452"/>
    </source>
</evidence>
<dbReference type="EMBL" id="PQXJ01000202">
    <property type="protein sequence ID" value="TGO57407.1"/>
    <property type="molecule type" value="Genomic_DNA"/>
</dbReference>
<evidence type="ECO:0000313" key="1">
    <source>
        <dbReference type="EMBL" id="TGO57407.1"/>
    </source>
</evidence>
<name>A0A4Z1IL31_9HELO</name>
<protein>
    <recommendedName>
        <fullName evidence="3">Protein kinase domain-containing protein</fullName>
    </recommendedName>
</protein>
<dbReference type="Proteomes" id="UP000297452">
    <property type="component" value="Unassembled WGS sequence"/>
</dbReference>
<dbReference type="SUPFAM" id="SSF56112">
    <property type="entry name" value="Protein kinase-like (PK-like)"/>
    <property type="match status" value="1"/>
</dbReference>
<evidence type="ECO:0008006" key="3">
    <source>
        <dbReference type="Google" id="ProtNLM"/>
    </source>
</evidence>
<dbReference type="InterPro" id="IPR011009">
    <property type="entry name" value="Kinase-like_dom_sf"/>
</dbReference>
<organism evidence="1 2">
    <name type="scientific">Botryotinia narcissicola</name>
    <dbReference type="NCBI Taxonomy" id="278944"/>
    <lineage>
        <taxon>Eukaryota</taxon>
        <taxon>Fungi</taxon>
        <taxon>Dikarya</taxon>
        <taxon>Ascomycota</taxon>
        <taxon>Pezizomycotina</taxon>
        <taxon>Leotiomycetes</taxon>
        <taxon>Helotiales</taxon>
        <taxon>Sclerotiniaceae</taxon>
        <taxon>Botryotinia</taxon>
    </lineage>
</organism>
<dbReference type="AlphaFoldDB" id="A0A4Z1IL31"/>